<accession>A0AAU9AE21</accession>
<proteinExistence type="predicted"/>
<organism evidence="2 3">
    <name type="scientific">Lysobacter enzymogenes</name>
    <dbReference type="NCBI Taxonomy" id="69"/>
    <lineage>
        <taxon>Bacteria</taxon>
        <taxon>Pseudomonadati</taxon>
        <taxon>Pseudomonadota</taxon>
        <taxon>Gammaproteobacteria</taxon>
        <taxon>Lysobacterales</taxon>
        <taxon>Lysobacteraceae</taxon>
        <taxon>Lysobacter</taxon>
    </lineage>
</organism>
<dbReference type="GeneID" id="83063394"/>
<gene>
    <name evidence="2" type="ORF">LEN_1524</name>
</gene>
<dbReference type="InterPro" id="IPR016181">
    <property type="entry name" value="Acyl_CoA_acyltransferase"/>
</dbReference>
<dbReference type="InterPro" id="IPR000182">
    <property type="entry name" value="GNAT_dom"/>
</dbReference>
<dbReference type="RefSeq" id="WP_096377252.1">
    <property type="nucleotide sequence ID" value="NZ_AP014940.1"/>
</dbReference>
<evidence type="ECO:0000313" key="3">
    <source>
        <dbReference type="Proteomes" id="UP000218824"/>
    </source>
</evidence>
<dbReference type="Proteomes" id="UP000218824">
    <property type="component" value="Chromosome"/>
</dbReference>
<protein>
    <submittedName>
        <fullName evidence="2">Histone acetyltransferase HPA11</fullName>
    </submittedName>
</protein>
<dbReference type="Pfam" id="PF00583">
    <property type="entry name" value="Acetyltransf_1"/>
    <property type="match status" value="1"/>
</dbReference>
<dbReference type="InterPro" id="IPR052742">
    <property type="entry name" value="Mito_N-acetyltransferase"/>
</dbReference>
<dbReference type="CDD" id="cd04301">
    <property type="entry name" value="NAT_SF"/>
    <property type="match status" value="1"/>
</dbReference>
<name>A0AAU9AE21_LYSEN</name>
<dbReference type="KEGG" id="lem:LEN_1524"/>
<reference evidence="2 3" key="1">
    <citation type="journal article" date="2017" name="DNA Res.">
        <title>Complete genome sequence and expression profile of the commercial lytic enzyme producer Lysobacter enzymogenes M497-1.</title>
        <authorList>
            <person name="Takami H."/>
            <person name="Toyoda A."/>
            <person name="Uchiyama I."/>
            <person name="Itoh T."/>
            <person name="Takaki Y."/>
            <person name="Arai W."/>
            <person name="Nishi S."/>
            <person name="Kawai M."/>
            <person name="Shinya K."/>
            <person name="Ikeda H."/>
        </authorList>
    </citation>
    <scope>NUCLEOTIDE SEQUENCE [LARGE SCALE GENOMIC DNA]</scope>
    <source>
        <strain evidence="2 3">M497-1</strain>
    </source>
</reference>
<feature type="domain" description="N-acetyltransferase" evidence="1">
    <location>
        <begin position="5"/>
        <end position="165"/>
    </location>
</feature>
<dbReference type="PANTHER" id="PTHR43138">
    <property type="entry name" value="ACETYLTRANSFERASE, GNAT FAMILY"/>
    <property type="match status" value="1"/>
</dbReference>
<dbReference type="Gene3D" id="3.40.630.30">
    <property type="match status" value="1"/>
</dbReference>
<sequence>MDRDFSIREIGPDEFERAWPIFREVLARGESYNYAADLSLDGARAMWTSPPYRMFLAEADGGEVLGCYKLGPNQRGRGDHVANASYMVAESAWGQGVGTALCEHSLGQARKAGFLAMQFNYVVSTNSAAVHLWNKHGFAIVGRVPEAFRHPTLGLVDIYVMHRML</sequence>
<evidence type="ECO:0000259" key="1">
    <source>
        <dbReference type="PROSITE" id="PS51186"/>
    </source>
</evidence>
<dbReference type="EMBL" id="AP014940">
    <property type="protein sequence ID" value="BAV97011.1"/>
    <property type="molecule type" value="Genomic_DNA"/>
</dbReference>
<dbReference type="PANTHER" id="PTHR43138:SF1">
    <property type="entry name" value="N-ACETYLTRANSFERASE ACA1"/>
    <property type="match status" value="1"/>
</dbReference>
<dbReference type="PROSITE" id="PS51186">
    <property type="entry name" value="GNAT"/>
    <property type="match status" value="1"/>
</dbReference>
<evidence type="ECO:0000313" key="2">
    <source>
        <dbReference type="EMBL" id="BAV97011.1"/>
    </source>
</evidence>
<dbReference type="GO" id="GO:0016747">
    <property type="term" value="F:acyltransferase activity, transferring groups other than amino-acyl groups"/>
    <property type="evidence" value="ECO:0007669"/>
    <property type="project" value="InterPro"/>
</dbReference>
<dbReference type="AlphaFoldDB" id="A0AAU9AE21"/>
<dbReference type="SUPFAM" id="SSF55729">
    <property type="entry name" value="Acyl-CoA N-acyltransferases (Nat)"/>
    <property type="match status" value="1"/>
</dbReference>